<proteinExistence type="predicted"/>
<comment type="caution">
    <text evidence="1">The sequence shown here is derived from an EMBL/GenBank/DDBJ whole genome shotgun (WGS) entry which is preliminary data.</text>
</comment>
<organism evidence="1 2">
    <name type="scientific">Aristaeella lactis</name>
    <dbReference type="NCBI Taxonomy" id="3046383"/>
    <lineage>
        <taxon>Bacteria</taxon>
        <taxon>Bacillati</taxon>
        <taxon>Bacillota</taxon>
        <taxon>Clostridia</taxon>
        <taxon>Eubacteriales</taxon>
        <taxon>Aristaeellaceae</taxon>
        <taxon>Aristaeella</taxon>
    </lineage>
</organism>
<dbReference type="EMBL" id="FWXZ01000001">
    <property type="protein sequence ID" value="SMC36129.1"/>
    <property type="molecule type" value="Genomic_DNA"/>
</dbReference>
<accession>A0AC61PHM5</accession>
<protein>
    <submittedName>
        <fullName evidence="1">Uncharacterized protein</fullName>
    </submittedName>
</protein>
<dbReference type="Proteomes" id="UP000192328">
    <property type="component" value="Unassembled WGS sequence"/>
</dbReference>
<gene>
    <name evidence="1" type="ORF">SAMN06297397_0258</name>
</gene>
<evidence type="ECO:0000313" key="2">
    <source>
        <dbReference type="Proteomes" id="UP000192328"/>
    </source>
</evidence>
<keyword evidence="2" id="KW-1185">Reference proteome</keyword>
<evidence type="ECO:0000313" key="1">
    <source>
        <dbReference type="EMBL" id="SMC36129.1"/>
    </source>
</evidence>
<name>A0AC61PHM5_9FIRM</name>
<reference evidence="1" key="1">
    <citation type="submission" date="2017-04" db="EMBL/GenBank/DDBJ databases">
        <authorList>
            <person name="Varghese N."/>
            <person name="Submissions S."/>
        </authorList>
    </citation>
    <scope>NUCLEOTIDE SEQUENCE</scope>
    <source>
        <strain evidence="1">WTE2008</strain>
    </source>
</reference>
<sequence length="192" mass="22319">MYYHASQVKNIKVLEPRISNHGIPLIYFSTKRENVLVYLSNAIQKYCRDTGFAWDGVWKKWGPYGFAKDGRQCIQEYYPDALAQTYKGVSGYIYYADSITDSGFEVKIPDAATSSQPVPVTGVEFVPDAYEAILEAEREGLIVIQRYDEMPEKMREWNERTIREEYMEAADHPEYRHFIRGCFPEIVKDLTD</sequence>